<comment type="caution">
    <text evidence="7">The sequence shown here is derived from an EMBL/GenBank/DDBJ whole genome shotgun (WGS) entry which is preliminary data.</text>
</comment>
<dbReference type="InterPro" id="IPR016089">
    <property type="entry name" value="Chalcone_isomerase_bundle_sf"/>
</dbReference>
<dbReference type="InterPro" id="IPR016087">
    <property type="entry name" value="Chalcone_isomerase"/>
</dbReference>
<evidence type="ECO:0000259" key="6">
    <source>
        <dbReference type="PROSITE" id="PS51005"/>
    </source>
</evidence>
<keyword evidence="1" id="KW-0805">Transcription regulation</keyword>
<keyword evidence="4" id="KW-0539">Nucleus</keyword>
<evidence type="ECO:0000256" key="2">
    <source>
        <dbReference type="ARBA" id="ARBA00023125"/>
    </source>
</evidence>
<dbReference type="InterPro" id="IPR036298">
    <property type="entry name" value="Chalcone_isomerase_sf"/>
</dbReference>
<evidence type="ECO:0000256" key="4">
    <source>
        <dbReference type="ARBA" id="ARBA00023242"/>
    </source>
</evidence>
<evidence type="ECO:0000256" key="1">
    <source>
        <dbReference type="ARBA" id="ARBA00023015"/>
    </source>
</evidence>
<dbReference type="GO" id="GO:0016872">
    <property type="term" value="F:intramolecular lyase activity"/>
    <property type="evidence" value="ECO:0007669"/>
    <property type="project" value="InterPro"/>
</dbReference>
<dbReference type="Gene3D" id="1.10.890.20">
    <property type="match status" value="1"/>
</dbReference>
<dbReference type="PANTHER" id="PTHR31124:SF7">
    <property type="entry name" value="APICAL MERISTEM FORMATION PROTEIN-RELATED"/>
    <property type="match status" value="1"/>
</dbReference>
<evidence type="ECO:0000256" key="5">
    <source>
        <dbReference type="RuleBase" id="RU361158"/>
    </source>
</evidence>
<dbReference type="Pfam" id="PF02431">
    <property type="entry name" value="Chalcone"/>
    <property type="match status" value="1"/>
</dbReference>
<feature type="domain" description="NAC" evidence="6">
    <location>
        <begin position="560"/>
        <end position="708"/>
    </location>
</feature>
<dbReference type="FunFam" id="2.170.150.80:FF:000016">
    <property type="entry name" value="Apical meristem formation protein-related"/>
    <property type="match status" value="2"/>
</dbReference>
<proteinExistence type="inferred from homology"/>
<dbReference type="SUPFAM" id="SSF54626">
    <property type="entry name" value="Chalcone isomerase"/>
    <property type="match status" value="1"/>
</dbReference>
<dbReference type="GO" id="GO:0006355">
    <property type="term" value="P:regulation of DNA-templated transcription"/>
    <property type="evidence" value="ECO:0007669"/>
    <property type="project" value="InterPro"/>
</dbReference>
<dbReference type="GO" id="GO:0003677">
    <property type="term" value="F:DNA binding"/>
    <property type="evidence" value="ECO:0007669"/>
    <property type="project" value="UniProtKB-KW"/>
</dbReference>
<dbReference type="PANTHER" id="PTHR31124">
    <property type="entry name" value="APICAL MERISTEM FORMATION PROTEIN-RELATED-RELATED"/>
    <property type="match status" value="1"/>
</dbReference>
<comment type="similarity">
    <text evidence="5">Belongs to the chalcone isomerase family.</text>
</comment>
<dbReference type="AlphaFoldDB" id="A0A178W1M5"/>
<dbReference type="InterPro" id="IPR036093">
    <property type="entry name" value="NAC_dom_sf"/>
</dbReference>
<evidence type="ECO:0000313" key="7">
    <source>
        <dbReference type="EMBL" id="OAP11984.1"/>
    </source>
</evidence>
<keyword evidence="3" id="KW-0804">Transcription</keyword>
<evidence type="ECO:0000256" key="3">
    <source>
        <dbReference type="ARBA" id="ARBA00023163"/>
    </source>
</evidence>
<feature type="domain" description="NAC" evidence="6">
    <location>
        <begin position="10"/>
        <end position="150"/>
    </location>
</feature>
<dbReference type="ExpressionAtlas" id="A0A178W1M5">
    <property type="expression patterns" value="baseline and differential"/>
</dbReference>
<feature type="domain" description="NAC" evidence="6">
    <location>
        <begin position="394"/>
        <end position="533"/>
    </location>
</feature>
<gene>
    <name evidence="7" type="ordered locus">AXX17_At1g53370</name>
</gene>
<dbReference type="SUPFAM" id="SSF101941">
    <property type="entry name" value="NAC domain"/>
    <property type="match status" value="4"/>
</dbReference>
<dbReference type="Proteomes" id="UP000078284">
    <property type="component" value="Chromosome 1"/>
</dbReference>
<dbReference type="PROSITE" id="PS51005">
    <property type="entry name" value="NAC"/>
    <property type="match status" value="3"/>
</dbReference>
<dbReference type="EMBL" id="LUHQ01000001">
    <property type="protein sequence ID" value="OAP11984.1"/>
    <property type="molecule type" value="Genomic_DNA"/>
</dbReference>
<reference evidence="8" key="1">
    <citation type="journal article" date="2016" name="Proc. Natl. Acad. Sci. U.S.A.">
        <title>Chromosome-level assembly of Arabidopsis thaliana Ler reveals the extent of translocation and inversion polymorphisms.</title>
        <authorList>
            <person name="Zapata L."/>
            <person name="Ding J."/>
            <person name="Willing E.M."/>
            <person name="Hartwig B."/>
            <person name="Bezdan D."/>
            <person name="Jiao W.B."/>
            <person name="Patel V."/>
            <person name="Velikkakam James G."/>
            <person name="Koornneef M."/>
            <person name="Ossowski S."/>
            <person name="Schneeberger K."/>
        </authorList>
    </citation>
    <scope>NUCLEOTIDE SEQUENCE [LARGE SCALE GENOMIC DNA]</scope>
    <source>
        <strain evidence="8">cv. Landsberg erecta</strain>
    </source>
</reference>
<keyword evidence="2" id="KW-0238">DNA-binding</keyword>
<organism evidence="7 8">
    <name type="scientific">Arabidopsis thaliana</name>
    <name type="common">Mouse-ear cress</name>
    <dbReference type="NCBI Taxonomy" id="3702"/>
    <lineage>
        <taxon>Eukaryota</taxon>
        <taxon>Viridiplantae</taxon>
        <taxon>Streptophyta</taxon>
        <taxon>Embryophyta</taxon>
        <taxon>Tracheophyta</taxon>
        <taxon>Spermatophyta</taxon>
        <taxon>Magnoliopsida</taxon>
        <taxon>eudicotyledons</taxon>
        <taxon>Gunneridae</taxon>
        <taxon>Pentapetalae</taxon>
        <taxon>rosids</taxon>
        <taxon>malvids</taxon>
        <taxon>Brassicales</taxon>
        <taxon>Brassicaceae</taxon>
        <taxon>Camelineae</taxon>
        <taxon>Arabidopsis</taxon>
    </lineage>
</organism>
<protein>
    <recommendedName>
        <fullName evidence="5">Chalcone-flavonone isomerase family protein</fullName>
    </recommendedName>
</protein>
<name>A0A178W1M5_ARATH</name>
<dbReference type="Pfam" id="PF02365">
    <property type="entry name" value="NAM"/>
    <property type="match status" value="3"/>
</dbReference>
<accession>A0A178W1M5</accession>
<sequence length="714" mass="82343">MEDNDAAYDQVKSELLNLEDEVIISRYLKPMVVNGDSWPDHFIEDANVFNKNPDEVFNSERPRFVIVKPRTEACGKTDGCESGCWRTMGRDKLIKSEETGKILGFKKILKFCIKYRLTNNLNWKQDHVICKIRLLFEAEISLLLVKHFYTTSESLLRHELLPSYGYLSNTQEEDEFYLKTIMTSEGNVWPSYVTNNVYCLHPLELVDPQDVMFLSYGTCIFANGTCGETDKCDGGYWKILHRDKLIKSNFGNVIGFKKEETERLGHQRCQGLLLPHRRGHVQTKSCGVVTVKEKRSLVEQPEEIVAAPETPRQGENDIILTTGQAVVENKLLAEAVLESIIGSNGVSPATRLSLAERLAQFLYEDEPMKVEDEATYELIKDELMKAEDEATYWLIKEELIKAEDDVIISRYLKRMIVNGDSWPDHFIEDVDVFNKNPNEEFHSQSPRFVIVKPRTENCGRTDGCQSGCWRIIGRDKLIKSKETGKILGFKKILKFCLKKKPREYKRSWVMEEYRLTNNLNCKQDHVICKIRFMFDAEISFLLAKHFSCLSTRSPLPANQLLPAYGVCFFDSEAEGAFYLETIIGYDGNTWPSYVTNDVYRLHPLTLVDPQDDKFKEFGTCIFANRTKTCGKTDECDGGGCWRIVEGHRVIKSKGKVLGYRRIFQFSENEEPRNVCEGEDPKKTAWFIEEYRPDENNKKDKVLCVIKFLIPLNQR</sequence>
<dbReference type="Gene3D" id="2.170.150.80">
    <property type="entry name" value="NAC domain"/>
    <property type="match status" value="3"/>
</dbReference>
<dbReference type="InterPro" id="IPR003441">
    <property type="entry name" value="NAC-dom"/>
</dbReference>
<evidence type="ECO:0000313" key="8">
    <source>
        <dbReference type="Proteomes" id="UP000078284"/>
    </source>
</evidence>